<proteinExistence type="predicted"/>
<dbReference type="AlphaFoldDB" id="A0A3P6TMF0"/>
<feature type="compositionally biased region" description="Polar residues" evidence="1">
    <location>
        <begin position="84"/>
        <end position="97"/>
    </location>
</feature>
<name>A0A3P6TMF0_LITSI</name>
<gene>
    <name evidence="2" type="ORF">NLS_LOCUS7588</name>
</gene>
<evidence type="ECO:0000256" key="1">
    <source>
        <dbReference type="SAM" id="MobiDB-lite"/>
    </source>
</evidence>
<dbReference type="OMA" id="DMQVRIL"/>
<reference evidence="2 3" key="1">
    <citation type="submission" date="2018-08" db="EMBL/GenBank/DDBJ databases">
        <authorList>
            <person name="Laetsch R D."/>
            <person name="Stevens L."/>
            <person name="Kumar S."/>
            <person name="Blaxter L. M."/>
        </authorList>
    </citation>
    <scope>NUCLEOTIDE SEQUENCE [LARGE SCALE GENOMIC DNA]</scope>
</reference>
<feature type="non-terminal residue" evidence="2">
    <location>
        <position position="1"/>
    </location>
</feature>
<dbReference type="Proteomes" id="UP000277928">
    <property type="component" value="Unassembled WGS sequence"/>
</dbReference>
<evidence type="ECO:0000313" key="3">
    <source>
        <dbReference type="Proteomes" id="UP000277928"/>
    </source>
</evidence>
<sequence length="97" mass="10164">KAEKWTHTQLRGSSVCDLDDDSSTGAIGSYVSGDAASITSDELTALISDMQVRIPEFTDESAVSGTVIGASSNDRQKILEENGNDTTDSGFQTSDAS</sequence>
<dbReference type="EMBL" id="UYRX01000809">
    <property type="protein sequence ID" value="VDK86387.1"/>
    <property type="molecule type" value="Genomic_DNA"/>
</dbReference>
<dbReference type="STRING" id="42156.A0A3P6TMF0"/>
<evidence type="ECO:0000313" key="2">
    <source>
        <dbReference type="EMBL" id="VDK86387.1"/>
    </source>
</evidence>
<dbReference type="OrthoDB" id="295078at2759"/>
<accession>A0A3P6TMF0</accession>
<feature type="region of interest" description="Disordered" evidence="1">
    <location>
        <begin position="68"/>
        <end position="97"/>
    </location>
</feature>
<protein>
    <submittedName>
        <fullName evidence="2">Uncharacterized protein</fullName>
    </submittedName>
</protein>
<organism evidence="2 3">
    <name type="scientific">Litomosoides sigmodontis</name>
    <name type="common">Filarial nematode worm</name>
    <dbReference type="NCBI Taxonomy" id="42156"/>
    <lineage>
        <taxon>Eukaryota</taxon>
        <taxon>Metazoa</taxon>
        <taxon>Ecdysozoa</taxon>
        <taxon>Nematoda</taxon>
        <taxon>Chromadorea</taxon>
        <taxon>Rhabditida</taxon>
        <taxon>Spirurina</taxon>
        <taxon>Spiruromorpha</taxon>
        <taxon>Filarioidea</taxon>
        <taxon>Onchocercidae</taxon>
        <taxon>Litomosoides</taxon>
    </lineage>
</organism>
<keyword evidence="3" id="KW-1185">Reference proteome</keyword>